<accession>A0A9P4YLX9</accession>
<organism evidence="1 2">
    <name type="scientific">Trichophyton interdigitale</name>
    <dbReference type="NCBI Taxonomy" id="101480"/>
    <lineage>
        <taxon>Eukaryota</taxon>
        <taxon>Fungi</taxon>
        <taxon>Dikarya</taxon>
        <taxon>Ascomycota</taxon>
        <taxon>Pezizomycotina</taxon>
        <taxon>Eurotiomycetes</taxon>
        <taxon>Eurotiomycetidae</taxon>
        <taxon>Onygenales</taxon>
        <taxon>Arthrodermataceae</taxon>
        <taxon>Trichophyton</taxon>
    </lineage>
</organism>
<dbReference type="Proteomes" id="UP000749309">
    <property type="component" value="Unassembled WGS sequence"/>
</dbReference>
<sequence>MDVTKPSSESLDGFLNPVGAGGIFTVSKLLIISMFPPGPRGWQAGFSTPSLKQGGKSTCLPLTALVASRVTQHSRVRDKLGLGALLILDSGSGSLAPIPSPDESRWCTVPSRLRTVND</sequence>
<comment type="caution">
    <text evidence="1">The sequence shown here is derived from an EMBL/GenBank/DDBJ whole genome shotgun (WGS) entry which is preliminary data.</text>
</comment>
<evidence type="ECO:0000313" key="2">
    <source>
        <dbReference type="Proteomes" id="UP000749309"/>
    </source>
</evidence>
<name>A0A9P4YLX9_9EURO</name>
<dbReference type="EMBL" id="JAAQVJ010000026">
    <property type="protein sequence ID" value="KAF3899326.1"/>
    <property type="molecule type" value="Genomic_DNA"/>
</dbReference>
<reference evidence="1" key="1">
    <citation type="submission" date="2020-03" db="EMBL/GenBank/DDBJ databases">
        <title>Whole Genome Sequence of Trichophyton interdigitale from India.</title>
        <authorList>
            <person name="Kumar P."/>
        </authorList>
    </citation>
    <scope>NUCLEOTIDE SEQUENCE</scope>
    <source>
        <strain evidence="1">UCMS-IGIB-CI14</strain>
    </source>
</reference>
<proteinExistence type="predicted"/>
<gene>
    <name evidence="1" type="ORF">GY632_1330</name>
</gene>
<dbReference type="AlphaFoldDB" id="A0A9P4YLX9"/>
<evidence type="ECO:0000313" key="1">
    <source>
        <dbReference type="EMBL" id="KAF3899326.1"/>
    </source>
</evidence>
<protein>
    <submittedName>
        <fullName evidence="1">Uncharacterized protein</fullName>
    </submittedName>
</protein>